<name>A0AAV4W6E9_CAEEX</name>
<evidence type="ECO:0008006" key="4">
    <source>
        <dbReference type="Google" id="ProtNLM"/>
    </source>
</evidence>
<accession>A0AAV4W6E9</accession>
<protein>
    <recommendedName>
        <fullName evidence="4">Prolactin receptor</fullName>
    </recommendedName>
</protein>
<dbReference type="Proteomes" id="UP001054945">
    <property type="component" value="Unassembled WGS sequence"/>
</dbReference>
<feature type="compositionally biased region" description="Polar residues" evidence="1">
    <location>
        <begin position="34"/>
        <end position="55"/>
    </location>
</feature>
<reference evidence="2 3" key="1">
    <citation type="submission" date="2021-06" db="EMBL/GenBank/DDBJ databases">
        <title>Caerostris extrusa draft genome.</title>
        <authorList>
            <person name="Kono N."/>
            <person name="Arakawa K."/>
        </authorList>
    </citation>
    <scope>NUCLEOTIDE SEQUENCE [LARGE SCALE GENOMIC DNA]</scope>
</reference>
<keyword evidence="3" id="KW-1185">Reference proteome</keyword>
<comment type="caution">
    <text evidence="2">The sequence shown here is derived from an EMBL/GenBank/DDBJ whole genome shotgun (WGS) entry which is preliminary data.</text>
</comment>
<evidence type="ECO:0000313" key="2">
    <source>
        <dbReference type="EMBL" id="GIY77178.1"/>
    </source>
</evidence>
<evidence type="ECO:0000313" key="3">
    <source>
        <dbReference type="Proteomes" id="UP001054945"/>
    </source>
</evidence>
<feature type="region of interest" description="Disordered" evidence="1">
    <location>
        <begin position="28"/>
        <end position="55"/>
    </location>
</feature>
<gene>
    <name evidence="2" type="ORF">CEXT_805341</name>
</gene>
<dbReference type="AlphaFoldDB" id="A0AAV4W6E9"/>
<sequence>MLTQASDVGQKDITCVLESHCRKNDLPLSVGSAPLTSNEKYPPTNSTFQASDVGQKTSPVLENHCKKKNDLPLCVGSAPFNQ</sequence>
<dbReference type="EMBL" id="BPLR01015587">
    <property type="protein sequence ID" value="GIY77178.1"/>
    <property type="molecule type" value="Genomic_DNA"/>
</dbReference>
<proteinExistence type="predicted"/>
<organism evidence="2 3">
    <name type="scientific">Caerostris extrusa</name>
    <name type="common">Bark spider</name>
    <name type="synonym">Caerostris bankana</name>
    <dbReference type="NCBI Taxonomy" id="172846"/>
    <lineage>
        <taxon>Eukaryota</taxon>
        <taxon>Metazoa</taxon>
        <taxon>Ecdysozoa</taxon>
        <taxon>Arthropoda</taxon>
        <taxon>Chelicerata</taxon>
        <taxon>Arachnida</taxon>
        <taxon>Araneae</taxon>
        <taxon>Araneomorphae</taxon>
        <taxon>Entelegynae</taxon>
        <taxon>Araneoidea</taxon>
        <taxon>Araneidae</taxon>
        <taxon>Caerostris</taxon>
    </lineage>
</organism>
<evidence type="ECO:0000256" key="1">
    <source>
        <dbReference type="SAM" id="MobiDB-lite"/>
    </source>
</evidence>